<dbReference type="CDD" id="cd04301">
    <property type="entry name" value="NAT_SF"/>
    <property type="match status" value="1"/>
</dbReference>
<keyword evidence="3" id="KW-1185">Reference proteome</keyword>
<dbReference type="InterPro" id="IPR016181">
    <property type="entry name" value="Acyl_CoA_acyltransferase"/>
</dbReference>
<feature type="domain" description="N-acetyltransferase" evidence="1">
    <location>
        <begin position="39"/>
        <end position="185"/>
    </location>
</feature>
<sequence>MDNLLPNMTIQVQTPRLTLIPLTNQQLQVWKQTGRKDLEKTLDLNHNPWKLGLFYEQETLQALSDFWIPQTAKFPLDYFWYTNWEIILNSASCSVGGIGFAGLPDNDGTTEIGYAIDQKFEGQGIATEAVQALSAWAFQDEGLQILRAETPVDNMGSQRVLTKNQFVQTGEKKLELEIPMQVFTWERRR</sequence>
<reference evidence="2 3" key="1">
    <citation type="submission" date="2023-09" db="EMBL/GenBank/DDBJ databases">
        <title>Aquirufa genomes.</title>
        <authorList>
            <person name="Pitt A."/>
        </authorList>
    </citation>
    <scope>NUCLEOTIDE SEQUENCE [LARGE SCALE GENOMIC DNA]</scope>
    <source>
        <strain evidence="2 3">LEOWEIH-7C</strain>
    </source>
</reference>
<dbReference type="PANTHER" id="PTHR43792">
    <property type="entry name" value="GNAT FAMILY, PUTATIVE (AFU_ORTHOLOGUE AFUA_3G00765)-RELATED-RELATED"/>
    <property type="match status" value="1"/>
</dbReference>
<evidence type="ECO:0000313" key="2">
    <source>
        <dbReference type="EMBL" id="MDU0807641.1"/>
    </source>
</evidence>
<evidence type="ECO:0000313" key="3">
    <source>
        <dbReference type="Proteomes" id="UP001249959"/>
    </source>
</evidence>
<organism evidence="2 3">
    <name type="scientific">Aquirufa regiilacus</name>
    <dbReference type="NCBI Taxonomy" id="3024868"/>
    <lineage>
        <taxon>Bacteria</taxon>
        <taxon>Pseudomonadati</taxon>
        <taxon>Bacteroidota</taxon>
        <taxon>Cytophagia</taxon>
        <taxon>Cytophagales</taxon>
        <taxon>Flectobacillaceae</taxon>
        <taxon>Aquirufa</taxon>
    </lineage>
</organism>
<dbReference type="Proteomes" id="UP001249959">
    <property type="component" value="Unassembled WGS sequence"/>
</dbReference>
<gene>
    <name evidence="2" type="ORF">PQG45_01180</name>
</gene>
<dbReference type="SUPFAM" id="SSF55729">
    <property type="entry name" value="Acyl-CoA N-acyltransferases (Nat)"/>
    <property type="match status" value="1"/>
</dbReference>
<proteinExistence type="predicted"/>
<protein>
    <submittedName>
        <fullName evidence="2">GNAT family N-acetyltransferase</fullName>
    </submittedName>
</protein>
<comment type="caution">
    <text evidence="2">The sequence shown here is derived from an EMBL/GenBank/DDBJ whole genome shotgun (WGS) entry which is preliminary data.</text>
</comment>
<evidence type="ECO:0000259" key="1">
    <source>
        <dbReference type="PROSITE" id="PS51186"/>
    </source>
</evidence>
<dbReference type="EMBL" id="JAVNWW010000001">
    <property type="protein sequence ID" value="MDU0807641.1"/>
    <property type="molecule type" value="Genomic_DNA"/>
</dbReference>
<dbReference type="Gene3D" id="3.40.630.30">
    <property type="match status" value="1"/>
</dbReference>
<accession>A0ABU3TP68</accession>
<dbReference type="InterPro" id="IPR051531">
    <property type="entry name" value="N-acetyltransferase"/>
</dbReference>
<dbReference type="RefSeq" id="WP_316070139.1">
    <property type="nucleotide sequence ID" value="NZ_JAVNWW010000001.1"/>
</dbReference>
<dbReference type="PROSITE" id="PS51186">
    <property type="entry name" value="GNAT"/>
    <property type="match status" value="1"/>
</dbReference>
<dbReference type="Pfam" id="PF13302">
    <property type="entry name" value="Acetyltransf_3"/>
    <property type="match status" value="1"/>
</dbReference>
<name>A0ABU3TP68_9BACT</name>
<dbReference type="PANTHER" id="PTHR43792:SF13">
    <property type="entry name" value="ACETYLTRANSFERASE"/>
    <property type="match status" value="1"/>
</dbReference>
<dbReference type="InterPro" id="IPR000182">
    <property type="entry name" value="GNAT_dom"/>
</dbReference>